<dbReference type="EMBL" id="FUXI01000022">
    <property type="protein sequence ID" value="SJZ94378.1"/>
    <property type="molecule type" value="Genomic_DNA"/>
</dbReference>
<dbReference type="Proteomes" id="UP000190328">
    <property type="component" value="Unassembled WGS sequence"/>
</dbReference>
<dbReference type="NCBIfam" id="TIGR00675">
    <property type="entry name" value="dcm"/>
    <property type="match status" value="1"/>
</dbReference>
<evidence type="ECO:0000256" key="6">
    <source>
        <dbReference type="RuleBase" id="RU000416"/>
    </source>
</evidence>
<dbReference type="SUPFAM" id="SSF53335">
    <property type="entry name" value="S-adenosyl-L-methionine-dependent methyltransferases"/>
    <property type="match status" value="1"/>
</dbReference>
<dbReference type="GO" id="GO:0009307">
    <property type="term" value="P:DNA restriction-modification system"/>
    <property type="evidence" value="ECO:0007669"/>
    <property type="project" value="UniProtKB-KW"/>
</dbReference>
<dbReference type="PANTHER" id="PTHR46098:SF1">
    <property type="entry name" value="TRNA (CYTOSINE(38)-C(5))-METHYLTRANSFERASE"/>
    <property type="match status" value="1"/>
</dbReference>
<dbReference type="CDD" id="cd00315">
    <property type="entry name" value="Cyt_C5_DNA_methylase"/>
    <property type="match status" value="1"/>
</dbReference>
<feature type="compositionally biased region" description="Basic residues" evidence="8">
    <location>
        <begin position="1"/>
        <end position="10"/>
    </location>
</feature>
<dbReference type="STRING" id="263852.SAMN02745116_01913"/>
<evidence type="ECO:0000256" key="3">
    <source>
        <dbReference type="ARBA" id="ARBA00022691"/>
    </source>
</evidence>
<keyword evidence="3 5" id="KW-0949">S-adenosyl-L-methionine</keyword>
<dbReference type="Pfam" id="PF00145">
    <property type="entry name" value="DNA_methylase"/>
    <property type="match status" value="1"/>
</dbReference>
<dbReference type="InterPro" id="IPR050750">
    <property type="entry name" value="C5-MTase"/>
</dbReference>
<evidence type="ECO:0000313" key="9">
    <source>
        <dbReference type="EMBL" id="SJZ94378.1"/>
    </source>
</evidence>
<dbReference type="Gene3D" id="3.90.120.10">
    <property type="entry name" value="DNA Methylase, subunit A, domain 2"/>
    <property type="match status" value="1"/>
</dbReference>
<dbReference type="InterPro" id="IPR029063">
    <property type="entry name" value="SAM-dependent_MTases_sf"/>
</dbReference>
<keyword evidence="2 5" id="KW-0808">Transferase</keyword>
<dbReference type="GO" id="GO:0003886">
    <property type="term" value="F:DNA (cytosine-5-)-methyltransferase activity"/>
    <property type="evidence" value="ECO:0007669"/>
    <property type="project" value="UniProtKB-EC"/>
</dbReference>
<dbReference type="Gene3D" id="3.40.50.150">
    <property type="entry name" value="Vaccinia Virus protein VP39"/>
    <property type="match status" value="1"/>
</dbReference>
<dbReference type="PROSITE" id="PS00094">
    <property type="entry name" value="C5_MTASE_1"/>
    <property type="match status" value="1"/>
</dbReference>
<keyword evidence="10" id="KW-1185">Reference proteome</keyword>
<dbReference type="PROSITE" id="PS00095">
    <property type="entry name" value="C5_MTASE_2"/>
    <property type="match status" value="1"/>
</dbReference>
<evidence type="ECO:0000256" key="7">
    <source>
        <dbReference type="RuleBase" id="RU000417"/>
    </source>
</evidence>
<evidence type="ECO:0000256" key="2">
    <source>
        <dbReference type="ARBA" id="ARBA00022679"/>
    </source>
</evidence>
<evidence type="ECO:0000256" key="5">
    <source>
        <dbReference type="PROSITE-ProRule" id="PRU01016"/>
    </source>
</evidence>
<dbReference type="PANTHER" id="PTHR46098">
    <property type="entry name" value="TRNA (CYTOSINE(38)-C(5))-METHYLTRANSFERASE"/>
    <property type="match status" value="1"/>
</dbReference>
<keyword evidence="4" id="KW-0680">Restriction system</keyword>
<evidence type="ECO:0000256" key="4">
    <source>
        <dbReference type="ARBA" id="ARBA00022747"/>
    </source>
</evidence>
<dbReference type="InterPro" id="IPR001525">
    <property type="entry name" value="C5_MeTfrase"/>
</dbReference>
<reference evidence="9 10" key="1">
    <citation type="submission" date="2017-02" db="EMBL/GenBank/DDBJ databases">
        <authorList>
            <person name="Peterson S.W."/>
        </authorList>
    </citation>
    <scope>NUCLEOTIDE SEQUENCE [LARGE SCALE GENOMIC DNA]</scope>
    <source>
        <strain evidence="9 10">ATCC BAA-1030</strain>
    </source>
</reference>
<comment type="catalytic activity">
    <reaction evidence="7">
        <text>a 2'-deoxycytidine in DNA + S-adenosyl-L-methionine = a 5-methyl-2'-deoxycytidine in DNA + S-adenosyl-L-homocysteine + H(+)</text>
        <dbReference type="Rhea" id="RHEA:13681"/>
        <dbReference type="Rhea" id="RHEA-COMP:11369"/>
        <dbReference type="Rhea" id="RHEA-COMP:11370"/>
        <dbReference type="ChEBI" id="CHEBI:15378"/>
        <dbReference type="ChEBI" id="CHEBI:57856"/>
        <dbReference type="ChEBI" id="CHEBI:59789"/>
        <dbReference type="ChEBI" id="CHEBI:85452"/>
        <dbReference type="ChEBI" id="CHEBI:85454"/>
        <dbReference type="EC" id="2.1.1.37"/>
    </reaction>
</comment>
<comment type="similarity">
    <text evidence="5 6">Belongs to the class I-like SAM-binding methyltransferase superfamily. C5-methyltransferase family.</text>
</comment>
<protein>
    <recommendedName>
        <fullName evidence="7">Cytosine-specific methyltransferase</fullName>
        <ecNumber evidence="7">2.1.1.37</ecNumber>
    </recommendedName>
</protein>
<feature type="active site" evidence="5">
    <location>
        <position position="162"/>
    </location>
</feature>
<evidence type="ECO:0000256" key="8">
    <source>
        <dbReference type="SAM" id="MobiDB-lite"/>
    </source>
</evidence>
<dbReference type="EC" id="2.1.1.37" evidence="7"/>
<dbReference type="GO" id="GO:0032259">
    <property type="term" value="P:methylation"/>
    <property type="evidence" value="ECO:0007669"/>
    <property type="project" value="UniProtKB-KW"/>
</dbReference>
<accession>A0A1T4PTY0</accession>
<gene>
    <name evidence="9" type="ORF">SAMN02745116_01913</name>
</gene>
<dbReference type="PROSITE" id="PS51679">
    <property type="entry name" value="SAM_MT_C5"/>
    <property type="match status" value="1"/>
</dbReference>
<dbReference type="AlphaFoldDB" id="A0A1T4PTY0"/>
<dbReference type="OrthoDB" id="9813719at2"/>
<proteinExistence type="inferred from homology"/>
<evidence type="ECO:0000256" key="1">
    <source>
        <dbReference type="ARBA" id="ARBA00022603"/>
    </source>
</evidence>
<name>A0A1T4PTY0_9ENTE</name>
<dbReference type="InterPro" id="IPR018117">
    <property type="entry name" value="C5_DNA_meth_AS"/>
</dbReference>
<sequence>MRGGNRKGAGRKNVPDSQKKHPRNIYLTDDIYQEIMSTEVNDCNNFSQKCVELIQIGLYKLREGMQMSKIDKSKSIYMNDQIVECTTQKNNQLTFIDLFAGIGGIRKGFEDSNTTCVFSSEWDKYAAKTYEANYGEIPYGDITKINSKDIPNHDVLLAGFPCQPFSNIGKREGFSHETQGTLFFDVLRILKEKQPKMFLLENVKGLLTNDNGNTFNVIMEKLSGELGYNTFHKVLDAQNFGLPQRRERVVIVGFRPDLCITDFEFPNGNSNVKVPISSILEKNPKGYTISKHLQNSYLFKKDDGKPQLVDFDSDIQVNTLVASYHKIQRLTGTFVKDGDTGVRLFSELEAKRLMGFPDDFVVPVSRTQMYRQFGNSVAVPMMRAVADTMKETLIKAENKMKPITDLTYV</sequence>
<dbReference type="RefSeq" id="WP_078807830.1">
    <property type="nucleotide sequence ID" value="NZ_FUXI01000022.1"/>
</dbReference>
<dbReference type="PRINTS" id="PR00105">
    <property type="entry name" value="C5METTRFRASE"/>
</dbReference>
<evidence type="ECO:0000313" key="10">
    <source>
        <dbReference type="Proteomes" id="UP000190328"/>
    </source>
</evidence>
<keyword evidence="1 5" id="KW-0489">Methyltransferase</keyword>
<dbReference type="InterPro" id="IPR031303">
    <property type="entry name" value="C5_meth_CS"/>
</dbReference>
<feature type="region of interest" description="Disordered" evidence="8">
    <location>
        <begin position="1"/>
        <end position="21"/>
    </location>
</feature>
<organism evidence="9 10">
    <name type="scientific">Pilibacter termitis</name>
    <dbReference type="NCBI Taxonomy" id="263852"/>
    <lineage>
        <taxon>Bacteria</taxon>
        <taxon>Bacillati</taxon>
        <taxon>Bacillota</taxon>
        <taxon>Bacilli</taxon>
        <taxon>Lactobacillales</taxon>
        <taxon>Enterococcaceae</taxon>
        <taxon>Pilibacter</taxon>
    </lineage>
</organism>